<feature type="compositionally biased region" description="Basic and acidic residues" evidence="1">
    <location>
        <begin position="45"/>
        <end position="56"/>
    </location>
</feature>
<feature type="region of interest" description="Disordered" evidence="1">
    <location>
        <begin position="25"/>
        <end position="56"/>
    </location>
</feature>
<accession>A0ABW3HVI6</accession>
<comment type="caution">
    <text evidence="3">The sequence shown here is derived from an EMBL/GenBank/DDBJ whole genome shotgun (WGS) entry which is preliminary data.</text>
</comment>
<dbReference type="Proteomes" id="UP001596989">
    <property type="component" value="Unassembled WGS sequence"/>
</dbReference>
<keyword evidence="4" id="KW-1185">Reference proteome</keyword>
<proteinExistence type="predicted"/>
<dbReference type="PANTHER" id="PTHR43649">
    <property type="entry name" value="ARABINOSE-BINDING PROTEIN-RELATED"/>
    <property type="match status" value="1"/>
</dbReference>
<dbReference type="PANTHER" id="PTHR43649:SF12">
    <property type="entry name" value="DIACETYLCHITOBIOSE BINDING PROTEIN DASA"/>
    <property type="match status" value="1"/>
</dbReference>
<keyword evidence="2" id="KW-0732">Signal</keyword>
<feature type="chain" id="PRO_5045615045" evidence="2">
    <location>
        <begin position="23"/>
        <end position="563"/>
    </location>
</feature>
<name>A0ABW3HVI6_9BACL</name>
<dbReference type="InterPro" id="IPR050490">
    <property type="entry name" value="Bact_solute-bd_prot1"/>
</dbReference>
<dbReference type="InterPro" id="IPR006059">
    <property type="entry name" value="SBP"/>
</dbReference>
<evidence type="ECO:0000313" key="4">
    <source>
        <dbReference type="Proteomes" id="UP001596989"/>
    </source>
</evidence>
<dbReference type="Gene3D" id="3.40.190.10">
    <property type="entry name" value="Periplasmic binding protein-like II"/>
    <property type="match status" value="2"/>
</dbReference>
<dbReference type="RefSeq" id="WP_377567024.1">
    <property type="nucleotide sequence ID" value="NZ_JBHTJZ010000036.1"/>
</dbReference>
<feature type="signal peptide" evidence="2">
    <location>
        <begin position="1"/>
        <end position="22"/>
    </location>
</feature>
<evidence type="ECO:0000256" key="2">
    <source>
        <dbReference type="SAM" id="SignalP"/>
    </source>
</evidence>
<evidence type="ECO:0000313" key="3">
    <source>
        <dbReference type="EMBL" id="MFD0961444.1"/>
    </source>
</evidence>
<sequence length="563" mass="63368">MKKGTTLLLAVMLMLAALAGCAGNEGSGGNEGKSGTASGEQAGESTKEPAAAEKPKEPITVQAANLFPNLDPNNPVMQEIGNRAGVKFDLVTVTGDRNQKFDLWLASGDYPKDTLILKPDYISKYKEAGAIIPLEELIEEHGKNIKEKYGEYFDLLKDENGHIYSLYVPNIATEPAPQIQAPFAIRYDVLEAAGYPEVKTLDQLFDVLKAFYDENPTIDGKAMIPFSGFSTSGSGGENLGGPSFNIAGLTNHGRFYIDDSDQARLIYVSDALKQYYQFLNRLYNAGMLDKEFFTLNMDGLTKKITEGRVLAGYFPDWYVQPEVEKTMRASGDTDLMYAYFPLMQDENAKDRSFVSLRTRSNWNWAISDKSEHPEEVIKLLDYMFSDEAQILINWGVEGRHYEVADGKRRVMDSYKQQLKDNPDALWSEHASIFYGTSMYFAHGTKLADGDYATPLTKDSIKEGYDERTNEVLAQYGKQVWSDFLPELEYIPAILSQLGEVEDVRAEMKRVEQIWLKESANMIFAGTSDEFDRLWTNYVQKIDKAGAAKLEEAYTELWRKNTKK</sequence>
<dbReference type="Pfam" id="PF01547">
    <property type="entry name" value="SBP_bac_1"/>
    <property type="match status" value="1"/>
</dbReference>
<reference evidence="4" key="1">
    <citation type="journal article" date="2019" name="Int. J. Syst. Evol. Microbiol.">
        <title>The Global Catalogue of Microorganisms (GCM) 10K type strain sequencing project: providing services to taxonomists for standard genome sequencing and annotation.</title>
        <authorList>
            <consortium name="The Broad Institute Genomics Platform"/>
            <consortium name="The Broad Institute Genome Sequencing Center for Infectious Disease"/>
            <person name="Wu L."/>
            <person name="Ma J."/>
        </authorList>
    </citation>
    <scope>NUCLEOTIDE SEQUENCE [LARGE SCALE GENOMIC DNA]</scope>
    <source>
        <strain evidence="4">CCUG 59129</strain>
    </source>
</reference>
<dbReference type="PROSITE" id="PS51257">
    <property type="entry name" value="PROKAR_LIPOPROTEIN"/>
    <property type="match status" value="1"/>
</dbReference>
<gene>
    <name evidence="3" type="ORF">ACFQ2I_18995</name>
</gene>
<organism evidence="3 4">
    <name type="scientific">Paenibacillus chungangensis</name>
    <dbReference type="NCBI Taxonomy" id="696535"/>
    <lineage>
        <taxon>Bacteria</taxon>
        <taxon>Bacillati</taxon>
        <taxon>Bacillota</taxon>
        <taxon>Bacilli</taxon>
        <taxon>Bacillales</taxon>
        <taxon>Paenibacillaceae</taxon>
        <taxon>Paenibacillus</taxon>
    </lineage>
</organism>
<dbReference type="SUPFAM" id="SSF53850">
    <property type="entry name" value="Periplasmic binding protein-like II"/>
    <property type="match status" value="1"/>
</dbReference>
<protein>
    <submittedName>
        <fullName evidence="3">Extracellular solute-binding protein</fullName>
    </submittedName>
</protein>
<dbReference type="EMBL" id="JBHTJZ010000036">
    <property type="protein sequence ID" value="MFD0961444.1"/>
    <property type="molecule type" value="Genomic_DNA"/>
</dbReference>
<evidence type="ECO:0000256" key="1">
    <source>
        <dbReference type="SAM" id="MobiDB-lite"/>
    </source>
</evidence>